<dbReference type="Proteomes" id="UP000197783">
    <property type="component" value="Unassembled WGS sequence"/>
</dbReference>
<comment type="subcellular location">
    <subcellularLocation>
        <location evidence="1">Cell outer membrane</location>
    </subcellularLocation>
</comment>
<evidence type="ECO:0000313" key="7">
    <source>
        <dbReference type="Proteomes" id="UP000197783"/>
    </source>
</evidence>
<comment type="caution">
    <text evidence="6">The sequence shown here is derived from an EMBL/GenBank/DDBJ whole genome shotgun (WGS) entry which is preliminary data.</text>
</comment>
<evidence type="ECO:0000313" key="6">
    <source>
        <dbReference type="EMBL" id="OWK30700.1"/>
    </source>
</evidence>
<evidence type="ECO:0000256" key="1">
    <source>
        <dbReference type="ARBA" id="ARBA00004442"/>
    </source>
</evidence>
<keyword evidence="3" id="KW-0812">Transmembrane</keyword>
<protein>
    <submittedName>
        <fullName evidence="6">Outer membrane efflux protein</fullName>
    </submittedName>
</protein>
<organism evidence="6 7">
    <name type="scientific">Sphingomonas mucosissima</name>
    <dbReference type="NCBI Taxonomy" id="370959"/>
    <lineage>
        <taxon>Bacteria</taxon>
        <taxon>Pseudomonadati</taxon>
        <taxon>Pseudomonadota</taxon>
        <taxon>Alphaproteobacteria</taxon>
        <taxon>Sphingomonadales</taxon>
        <taxon>Sphingomonadaceae</taxon>
        <taxon>Sphingomonas</taxon>
    </lineage>
</organism>
<evidence type="ECO:0000256" key="2">
    <source>
        <dbReference type="ARBA" id="ARBA00022452"/>
    </source>
</evidence>
<dbReference type="PANTHER" id="PTHR30026:SF22">
    <property type="entry name" value="OUTER MEMBRANE EFFLUX PROTEIN"/>
    <property type="match status" value="1"/>
</dbReference>
<proteinExistence type="predicted"/>
<dbReference type="Gene3D" id="1.20.1600.10">
    <property type="entry name" value="Outer membrane efflux proteins (OEP)"/>
    <property type="match status" value="1"/>
</dbReference>
<dbReference type="AlphaFoldDB" id="A0A245ZLU0"/>
<keyword evidence="7" id="KW-1185">Reference proteome</keyword>
<gene>
    <name evidence="6" type="ORF">SPMU_16890</name>
</gene>
<evidence type="ECO:0000256" key="3">
    <source>
        <dbReference type="ARBA" id="ARBA00022692"/>
    </source>
</evidence>
<dbReference type="GO" id="GO:0015288">
    <property type="term" value="F:porin activity"/>
    <property type="evidence" value="ECO:0007669"/>
    <property type="project" value="TreeGrafter"/>
</dbReference>
<dbReference type="GO" id="GO:0009279">
    <property type="term" value="C:cell outer membrane"/>
    <property type="evidence" value="ECO:0007669"/>
    <property type="project" value="UniProtKB-SubCell"/>
</dbReference>
<reference evidence="6 7" key="1">
    <citation type="submission" date="2017-03" db="EMBL/GenBank/DDBJ databases">
        <title>Genome sequence of Sphingomonas mucosissima DSM 17494.</title>
        <authorList>
            <person name="Poehlein A."/>
            <person name="Wuebbeler J.H."/>
            <person name="Steinbuechel A."/>
            <person name="Daniel R."/>
        </authorList>
    </citation>
    <scope>NUCLEOTIDE SEQUENCE [LARGE SCALE GENOMIC DNA]</scope>
    <source>
        <strain evidence="6 7">DSM 17494</strain>
    </source>
</reference>
<accession>A0A245ZLU0</accession>
<dbReference type="EMBL" id="NBBJ01000002">
    <property type="protein sequence ID" value="OWK30700.1"/>
    <property type="molecule type" value="Genomic_DNA"/>
</dbReference>
<name>A0A245ZLU0_9SPHN</name>
<dbReference type="GO" id="GO:1990281">
    <property type="term" value="C:efflux pump complex"/>
    <property type="evidence" value="ECO:0007669"/>
    <property type="project" value="TreeGrafter"/>
</dbReference>
<keyword evidence="2" id="KW-1134">Transmembrane beta strand</keyword>
<keyword evidence="5" id="KW-0998">Cell outer membrane</keyword>
<keyword evidence="4" id="KW-0472">Membrane</keyword>
<evidence type="ECO:0000256" key="4">
    <source>
        <dbReference type="ARBA" id="ARBA00023136"/>
    </source>
</evidence>
<evidence type="ECO:0000256" key="5">
    <source>
        <dbReference type="ARBA" id="ARBA00023237"/>
    </source>
</evidence>
<dbReference type="PANTHER" id="PTHR30026">
    <property type="entry name" value="OUTER MEMBRANE PROTEIN TOLC"/>
    <property type="match status" value="1"/>
</dbReference>
<dbReference type="InterPro" id="IPR051906">
    <property type="entry name" value="TolC-like"/>
</dbReference>
<dbReference type="RefSeq" id="WP_169715660.1">
    <property type="nucleotide sequence ID" value="NZ_NBBJ01000002.1"/>
</dbReference>
<sequence length="449" mass="48790">MSGGQAGPLLPTHSGDPMAIRAEDDPLLALTRRTAPVETLQQIVDATLARAPEAAEASANRDQADAALGEARSVRRPTVDVTITSYKVLSRNFGNNIENVIEEARPGRRTDQLLTIDQLLLDGGSANARIGAARERLRAAETDILGAQDRIALTTLASWYDVFTYRALVTLSTAFAASQRELRAMVQERIRRGASAEADIARVDSYIASADARLARFRRLEAQASARFQSLTGAPPPVGLARAPFIGQANVSKDLAVARAVDVPTVRSARSVAEAARNDARAAHADRLPTLAAGIDAGRYGIYETPRDYDVRARLTLRQRLWGGIEERDQQAQARARSAEARANRVSTEAARDAEIAWSDVQVLEEQRRALESTYLASRRSRDTIAERFRVASGTLFDVIGAEDSYFETAVGYLQAVTELDAARYVLLSRTGQLLPTLGITDPSQGRQP</sequence>
<dbReference type="GO" id="GO:0015562">
    <property type="term" value="F:efflux transmembrane transporter activity"/>
    <property type="evidence" value="ECO:0007669"/>
    <property type="project" value="InterPro"/>
</dbReference>
<dbReference type="SUPFAM" id="SSF56954">
    <property type="entry name" value="Outer membrane efflux proteins (OEP)"/>
    <property type="match status" value="1"/>
</dbReference>